<sequence length="211" mass="24726">MNGKKQLVRFKEQTPTTSKNLSKPKEEISSPFKPIYTTTLPSAPTLTPKVIKWDVTSSLRLTTNRRPKEWKSIQCILAVLIDEYAGPEMWRSVFELFYWMLSRNIAELPSSSDRYVYGADFNELTLVHHNIYYLIDQGQDYHFHYTGKIRDMKYSIVFSCSLKPTKRDCYSIARLQEYKSIIYEDIPDLTTVLTLGQVKYMMLNQTIVLHM</sequence>
<keyword evidence="3" id="KW-1185">Reference proteome</keyword>
<feature type="region of interest" description="Disordered" evidence="1">
    <location>
        <begin position="1"/>
        <end position="27"/>
    </location>
</feature>
<dbReference type="RefSeq" id="YP_010797249.1">
    <property type="nucleotide sequence ID" value="NC_076146.1"/>
</dbReference>
<dbReference type="KEGG" id="vg:80534969"/>
<name>A0A140D8P5_9RHAB</name>
<dbReference type="GeneID" id="80534969"/>
<evidence type="ECO:0000313" key="2">
    <source>
        <dbReference type="EMBL" id="AMK09269.1"/>
    </source>
</evidence>
<protein>
    <submittedName>
        <fullName evidence="2">Matrix protein</fullName>
    </submittedName>
</protein>
<evidence type="ECO:0000256" key="1">
    <source>
        <dbReference type="SAM" id="MobiDB-lite"/>
    </source>
</evidence>
<dbReference type="EMBL" id="KR822825">
    <property type="protein sequence ID" value="AMK09269.1"/>
    <property type="molecule type" value="Viral_cRNA"/>
</dbReference>
<organism evidence="2 3">
    <name type="scientific">Ceratitis capitata sigmavirus</name>
    <dbReference type="NCBI Taxonomy" id="1802949"/>
    <lineage>
        <taxon>Viruses</taxon>
        <taxon>Riboviria</taxon>
        <taxon>Orthornavirae</taxon>
        <taxon>Negarnaviricota</taxon>
        <taxon>Haploviricotina</taxon>
        <taxon>Monjiviricetes</taxon>
        <taxon>Mononegavirales</taxon>
        <taxon>Rhabdoviridae</taxon>
        <taxon>Alpharhabdovirinae</taxon>
        <taxon>Sigmavirus</taxon>
        <taxon>Sigmavirus capitata</taxon>
    </lineage>
</organism>
<gene>
    <name evidence="2" type="primary">M</name>
</gene>
<evidence type="ECO:0000313" key="3">
    <source>
        <dbReference type="Proteomes" id="UP000163741"/>
    </source>
</evidence>
<reference evidence="2 3" key="1">
    <citation type="journal article" date="2016" name="Virus Evol.">
        <title>The evolution, diversity and host associations of rhabdoviruses.</title>
        <authorList>
            <person name="Longdon B."/>
            <person name="Murray G.G.R."/>
            <person name="Palmer W.J."/>
            <person name="Day J.P."/>
            <person name="Parker D.J."/>
            <person name="Welch J.J."/>
            <person name="Obbard D.J."/>
            <person name="Jiggins F.M."/>
        </authorList>
    </citation>
    <scope>NUCLEOTIDE SEQUENCE [LARGE SCALE GENOMIC DNA]</scope>
    <source>
        <strain evidence="2">Pool Vienna7 lab strain and wild Hawaiian flies</strain>
    </source>
</reference>
<dbReference type="Proteomes" id="UP000163741">
    <property type="component" value="Segment"/>
</dbReference>
<proteinExistence type="predicted"/>
<accession>A0A140D8P5</accession>